<gene>
    <name evidence="1" type="ORF">HNQ79_006087</name>
</gene>
<proteinExistence type="predicted"/>
<reference evidence="1 2" key="1">
    <citation type="submission" date="2020-08" db="EMBL/GenBank/DDBJ databases">
        <title>Genomic Encyclopedia of Type Strains, Phase IV (KMG-IV): sequencing the most valuable type-strain genomes for metagenomic binning, comparative biology and taxonomic classification.</title>
        <authorList>
            <person name="Goeker M."/>
        </authorList>
    </citation>
    <scope>NUCLEOTIDE SEQUENCE [LARGE SCALE GENOMIC DNA]</scope>
    <source>
        <strain evidence="1 2">DSM 40141</strain>
    </source>
</reference>
<evidence type="ECO:0000313" key="1">
    <source>
        <dbReference type="EMBL" id="MBB6439575.1"/>
    </source>
</evidence>
<dbReference type="Proteomes" id="UP000540423">
    <property type="component" value="Unassembled WGS sequence"/>
</dbReference>
<sequence>MTQNTTSGPTSVESIETALNALGLRLEGGAWDSPAIAAGQLLAVAELIAQTHGHEAGQKALSEQMADPDNITPLGALEAISLAGRTGRDEVLHGYYGTIVALGSAMDIGTSDLRGGLLETRLARTLGQVENSMHDVSTLTAALTTALEEVGRLRRLDNAL</sequence>
<protein>
    <submittedName>
        <fullName evidence="1">Uncharacterized protein</fullName>
    </submittedName>
</protein>
<dbReference type="AlphaFoldDB" id="A0A7X0LSS6"/>
<evidence type="ECO:0000313" key="2">
    <source>
        <dbReference type="Proteomes" id="UP000540423"/>
    </source>
</evidence>
<comment type="caution">
    <text evidence="1">The sequence shown here is derived from an EMBL/GenBank/DDBJ whole genome shotgun (WGS) entry which is preliminary data.</text>
</comment>
<name>A0A7X0LSS6_9ACTN</name>
<dbReference type="RefSeq" id="WP_185036114.1">
    <property type="nucleotide sequence ID" value="NZ_BNBN01000015.1"/>
</dbReference>
<keyword evidence="2" id="KW-1185">Reference proteome</keyword>
<accession>A0A7X0LSS6</accession>
<organism evidence="1 2">
    <name type="scientific">Streptomyces candidus</name>
    <dbReference type="NCBI Taxonomy" id="67283"/>
    <lineage>
        <taxon>Bacteria</taxon>
        <taxon>Bacillati</taxon>
        <taxon>Actinomycetota</taxon>
        <taxon>Actinomycetes</taxon>
        <taxon>Kitasatosporales</taxon>
        <taxon>Streptomycetaceae</taxon>
        <taxon>Streptomyces</taxon>
    </lineage>
</organism>
<dbReference type="EMBL" id="JACHEM010000024">
    <property type="protein sequence ID" value="MBB6439575.1"/>
    <property type="molecule type" value="Genomic_DNA"/>
</dbReference>